<dbReference type="Gene3D" id="3.40.50.12780">
    <property type="entry name" value="N-terminal domain of ligase-like"/>
    <property type="match status" value="1"/>
</dbReference>
<accession>A0A6G1KCR6</accession>
<evidence type="ECO:0000256" key="1">
    <source>
        <dbReference type="ARBA" id="ARBA00022450"/>
    </source>
</evidence>
<keyword evidence="2" id="KW-0597">Phosphoprotein</keyword>
<keyword evidence="5" id="KW-1185">Reference proteome</keyword>
<evidence type="ECO:0000313" key="5">
    <source>
        <dbReference type="Proteomes" id="UP000799428"/>
    </source>
</evidence>
<sequence length="523" mass="57958">MAFWDTVMAGSGQPSDGVMYGKRLIPVIVDEIAAKDPERICFAFPRSLDPAQGFQNVNFRTFANAINKTAQFIQREIGRSAMFETVMYMGYSDVRHFIALVALMKTGHKVLYSSHRNSVAGHADLIHQTGCTILLSTPGFSVSDILEKCSMETLCMPEMEYLLDDSIVVDPYPYKKDWDAAKHHPCLIVHTPGSTGFPKPVVWTQSSLTTSDAHQVVSPLDGRRCLWNSVMDATRRAFSGYPIFHGSGIAVSITKATSHNSVVVLGPPGIVDAHVFDEILEHGDIHAADCLPIALEEVATRPEILAKLGRLNYITYAGGVLSKTAGDAISQHVPLYALMASTETNFLVQHTTDREDWQYICLNLAYNGIEMRPHGHLSELVFVKDSEHAALQGIFKVYPRLTEYSMGDLYSKHPTKSNHCNGWNFNPTIHEHLITSHPTVHNRILVGTGRDRPVAVVELRPEFYTEDEKGRNRLLDFLWSKINEANNEADSMGPAGTRSCSIRDREKAVCEGGEGDCSEEGHG</sequence>
<dbReference type="AlphaFoldDB" id="A0A6G1KCR6"/>
<name>A0A6G1KCR6_9PLEO</name>
<dbReference type="SUPFAM" id="SSF56801">
    <property type="entry name" value="Acetyl-CoA synthetase-like"/>
    <property type="match status" value="1"/>
</dbReference>
<gene>
    <name evidence="4" type="ORF">K504DRAFT_490340</name>
</gene>
<feature type="domain" description="AMP-dependent synthetase/ligase" evidence="3">
    <location>
        <begin position="30"/>
        <end position="357"/>
    </location>
</feature>
<evidence type="ECO:0000259" key="3">
    <source>
        <dbReference type="Pfam" id="PF00501"/>
    </source>
</evidence>
<dbReference type="PANTHER" id="PTHR43439:SF2">
    <property type="entry name" value="ENZYME, PUTATIVE (JCVI)-RELATED"/>
    <property type="match status" value="1"/>
</dbReference>
<protein>
    <submittedName>
        <fullName evidence="4">Acetyl-CoA synthetase-like protein</fullName>
    </submittedName>
</protein>
<dbReference type="PANTHER" id="PTHR43439">
    <property type="entry name" value="PHENYLACETATE-COENZYME A LIGASE"/>
    <property type="match status" value="1"/>
</dbReference>
<dbReference type="EMBL" id="MU005769">
    <property type="protein sequence ID" value="KAF2710147.1"/>
    <property type="molecule type" value="Genomic_DNA"/>
</dbReference>
<dbReference type="OrthoDB" id="429813at2759"/>
<dbReference type="Proteomes" id="UP000799428">
    <property type="component" value="Unassembled WGS sequence"/>
</dbReference>
<reference evidence="4" key="1">
    <citation type="journal article" date="2020" name="Stud. Mycol.">
        <title>101 Dothideomycetes genomes: a test case for predicting lifestyles and emergence of pathogens.</title>
        <authorList>
            <person name="Haridas S."/>
            <person name="Albert R."/>
            <person name="Binder M."/>
            <person name="Bloem J."/>
            <person name="Labutti K."/>
            <person name="Salamov A."/>
            <person name="Andreopoulos B."/>
            <person name="Baker S."/>
            <person name="Barry K."/>
            <person name="Bills G."/>
            <person name="Bluhm B."/>
            <person name="Cannon C."/>
            <person name="Castanera R."/>
            <person name="Culley D."/>
            <person name="Daum C."/>
            <person name="Ezra D."/>
            <person name="Gonzalez J."/>
            <person name="Henrissat B."/>
            <person name="Kuo A."/>
            <person name="Liang C."/>
            <person name="Lipzen A."/>
            <person name="Lutzoni F."/>
            <person name="Magnuson J."/>
            <person name="Mondo S."/>
            <person name="Nolan M."/>
            <person name="Ohm R."/>
            <person name="Pangilinan J."/>
            <person name="Park H.-J."/>
            <person name="Ramirez L."/>
            <person name="Alfaro M."/>
            <person name="Sun H."/>
            <person name="Tritt A."/>
            <person name="Yoshinaga Y."/>
            <person name="Zwiers L.-H."/>
            <person name="Turgeon B."/>
            <person name="Goodwin S."/>
            <person name="Spatafora J."/>
            <person name="Crous P."/>
            <person name="Grigoriev I."/>
        </authorList>
    </citation>
    <scope>NUCLEOTIDE SEQUENCE</scope>
    <source>
        <strain evidence="4">CBS 279.74</strain>
    </source>
</reference>
<proteinExistence type="predicted"/>
<dbReference type="Pfam" id="PF00501">
    <property type="entry name" value="AMP-binding"/>
    <property type="match status" value="1"/>
</dbReference>
<dbReference type="InterPro" id="IPR051414">
    <property type="entry name" value="Adenylate-forming_Reductase"/>
</dbReference>
<dbReference type="InterPro" id="IPR000873">
    <property type="entry name" value="AMP-dep_synth/lig_dom"/>
</dbReference>
<evidence type="ECO:0000313" key="4">
    <source>
        <dbReference type="EMBL" id="KAF2710147.1"/>
    </source>
</evidence>
<dbReference type="InterPro" id="IPR042099">
    <property type="entry name" value="ANL_N_sf"/>
</dbReference>
<organism evidence="4 5">
    <name type="scientific">Pleomassaria siparia CBS 279.74</name>
    <dbReference type="NCBI Taxonomy" id="1314801"/>
    <lineage>
        <taxon>Eukaryota</taxon>
        <taxon>Fungi</taxon>
        <taxon>Dikarya</taxon>
        <taxon>Ascomycota</taxon>
        <taxon>Pezizomycotina</taxon>
        <taxon>Dothideomycetes</taxon>
        <taxon>Pleosporomycetidae</taxon>
        <taxon>Pleosporales</taxon>
        <taxon>Pleomassariaceae</taxon>
        <taxon>Pleomassaria</taxon>
    </lineage>
</organism>
<keyword evidence="1" id="KW-0596">Phosphopantetheine</keyword>
<evidence type="ECO:0000256" key="2">
    <source>
        <dbReference type="ARBA" id="ARBA00022553"/>
    </source>
</evidence>
<dbReference type="Pfam" id="PF23562">
    <property type="entry name" value="AMP-binding_C_3"/>
    <property type="match status" value="1"/>
</dbReference>